<dbReference type="Pfam" id="PF00440">
    <property type="entry name" value="TetR_N"/>
    <property type="match status" value="1"/>
</dbReference>
<dbReference type="RefSeq" id="WP_339114211.1">
    <property type="nucleotide sequence ID" value="NZ_JAYWLC010000005.1"/>
</dbReference>
<dbReference type="PROSITE" id="PS50977">
    <property type="entry name" value="HTH_TETR_2"/>
    <property type="match status" value="1"/>
</dbReference>
<keyword evidence="5" id="KW-1185">Reference proteome</keyword>
<proteinExistence type="predicted"/>
<evidence type="ECO:0000256" key="1">
    <source>
        <dbReference type="ARBA" id="ARBA00023125"/>
    </source>
</evidence>
<dbReference type="InterPro" id="IPR036271">
    <property type="entry name" value="Tet_transcr_reg_TetR-rel_C_sf"/>
</dbReference>
<accession>A0ABV1SFY0</accession>
<protein>
    <submittedName>
        <fullName evidence="4">TetR/AcrR family transcriptional regulator</fullName>
    </submittedName>
</protein>
<dbReference type="InterPro" id="IPR009057">
    <property type="entry name" value="Homeodomain-like_sf"/>
</dbReference>
<dbReference type="InterPro" id="IPR039536">
    <property type="entry name" value="TetR_C_Proteobacteria"/>
</dbReference>
<gene>
    <name evidence="4" type="ORF">VSX56_08430</name>
</gene>
<dbReference type="PROSITE" id="PS00356">
    <property type="entry name" value="HTH_LACI_1"/>
    <property type="match status" value="1"/>
</dbReference>
<dbReference type="Pfam" id="PF14246">
    <property type="entry name" value="TetR_C_7"/>
    <property type="match status" value="1"/>
</dbReference>
<evidence type="ECO:0000256" key="2">
    <source>
        <dbReference type="PROSITE-ProRule" id="PRU00335"/>
    </source>
</evidence>
<dbReference type="PROSITE" id="PS01081">
    <property type="entry name" value="HTH_TETR_1"/>
    <property type="match status" value="1"/>
</dbReference>
<dbReference type="PANTHER" id="PTHR30055">
    <property type="entry name" value="HTH-TYPE TRANSCRIPTIONAL REGULATOR RUTR"/>
    <property type="match status" value="1"/>
</dbReference>
<evidence type="ECO:0000259" key="3">
    <source>
        <dbReference type="PROSITE" id="PS50977"/>
    </source>
</evidence>
<reference evidence="4 5" key="2">
    <citation type="submission" date="2024-06" db="EMBL/GenBank/DDBJ databases">
        <title>Thioclava kandeliae sp. nov. from a rhizosphere soil sample of Kandelia candel in a mangrove.</title>
        <authorList>
            <person name="Mu T."/>
        </authorList>
    </citation>
    <scope>NUCLEOTIDE SEQUENCE [LARGE SCALE GENOMIC DNA]</scope>
    <source>
        <strain evidence="4 5">CPCC 100088</strain>
    </source>
</reference>
<organism evidence="4 5">
    <name type="scientific">Thioclava kandeliae</name>
    <dbReference type="NCBI Taxonomy" id="3070818"/>
    <lineage>
        <taxon>Bacteria</taxon>
        <taxon>Pseudomonadati</taxon>
        <taxon>Pseudomonadota</taxon>
        <taxon>Alphaproteobacteria</taxon>
        <taxon>Rhodobacterales</taxon>
        <taxon>Paracoccaceae</taxon>
        <taxon>Thioclava</taxon>
    </lineage>
</organism>
<name>A0ABV1SFY0_9RHOB</name>
<comment type="caution">
    <text evidence="4">The sequence shown here is derived from an EMBL/GenBank/DDBJ whole genome shotgun (WGS) entry which is preliminary data.</text>
</comment>
<dbReference type="PANTHER" id="PTHR30055:SF146">
    <property type="entry name" value="HTH-TYPE TRANSCRIPTIONAL DUAL REGULATOR CECR"/>
    <property type="match status" value="1"/>
</dbReference>
<dbReference type="Gene3D" id="1.10.357.10">
    <property type="entry name" value="Tetracycline Repressor, domain 2"/>
    <property type="match status" value="1"/>
</dbReference>
<dbReference type="Proteomes" id="UP001438953">
    <property type="component" value="Unassembled WGS sequence"/>
</dbReference>
<dbReference type="InterPro" id="IPR050109">
    <property type="entry name" value="HTH-type_TetR-like_transc_reg"/>
</dbReference>
<feature type="DNA-binding region" description="H-T-H motif" evidence="2">
    <location>
        <begin position="40"/>
        <end position="59"/>
    </location>
</feature>
<feature type="domain" description="HTH tetR-type" evidence="3">
    <location>
        <begin position="17"/>
        <end position="77"/>
    </location>
</feature>
<dbReference type="InterPro" id="IPR001647">
    <property type="entry name" value="HTH_TetR"/>
</dbReference>
<dbReference type="SUPFAM" id="SSF48498">
    <property type="entry name" value="Tetracyclin repressor-like, C-terminal domain"/>
    <property type="match status" value="1"/>
</dbReference>
<dbReference type="EMBL" id="JAYWLC010000005">
    <property type="protein sequence ID" value="MER5171802.1"/>
    <property type="molecule type" value="Genomic_DNA"/>
</dbReference>
<evidence type="ECO:0000313" key="5">
    <source>
        <dbReference type="Proteomes" id="UP001438953"/>
    </source>
</evidence>
<dbReference type="PRINTS" id="PR00455">
    <property type="entry name" value="HTHTETR"/>
</dbReference>
<sequence length="219" mass="24427">MSNSCKAPAKDACIRRGRKFDQVLEGARKVFLRDGFEGASVDDIAREAGVSKATLYSYVSDKRLLFLVFAQQECAMQAQASMSPVEAMDAPIRDVLTSAAEELTAYMFSDFGRDIFRVCVAEADRFPEVGRRFYETGHVVVCEKLAGLMRRGVERGELAIEDFDFAAEQFLELCKANLHAKIVFGCPEAISEAGRQRTIKEAVEMFLARYGTACRCRET</sequence>
<dbReference type="InterPro" id="IPR023772">
    <property type="entry name" value="DNA-bd_HTH_TetR-type_CS"/>
</dbReference>
<dbReference type="Gene3D" id="1.10.10.60">
    <property type="entry name" value="Homeodomain-like"/>
    <property type="match status" value="1"/>
</dbReference>
<evidence type="ECO:0000313" key="4">
    <source>
        <dbReference type="EMBL" id="MER5171802.1"/>
    </source>
</evidence>
<keyword evidence="1 2" id="KW-0238">DNA-binding</keyword>
<dbReference type="SUPFAM" id="SSF46689">
    <property type="entry name" value="Homeodomain-like"/>
    <property type="match status" value="1"/>
</dbReference>
<reference evidence="4 5" key="1">
    <citation type="submission" date="2024-01" db="EMBL/GenBank/DDBJ databases">
        <authorList>
            <person name="Deng Y."/>
            <person name="Su J."/>
        </authorList>
    </citation>
    <scope>NUCLEOTIDE SEQUENCE [LARGE SCALE GENOMIC DNA]</scope>
    <source>
        <strain evidence="4 5">CPCC 100088</strain>
    </source>
</reference>